<name>A0AAD6YL93_9AGAR</name>
<reference evidence="2" key="1">
    <citation type="submission" date="2023-03" db="EMBL/GenBank/DDBJ databases">
        <title>Massive genome expansion in bonnet fungi (Mycena s.s.) driven by repeated elements and novel gene families across ecological guilds.</title>
        <authorList>
            <consortium name="Lawrence Berkeley National Laboratory"/>
            <person name="Harder C.B."/>
            <person name="Miyauchi S."/>
            <person name="Viragh M."/>
            <person name="Kuo A."/>
            <person name="Thoen E."/>
            <person name="Andreopoulos B."/>
            <person name="Lu D."/>
            <person name="Skrede I."/>
            <person name="Drula E."/>
            <person name="Henrissat B."/>
            <person name="Morin E."/>
            <person name="Kohler A."/>
            <person name="Barry K."/>
            <person name="LaButti K."/>
            <person name="Morin E."/>
            <person name="Salamov A."/>
            <person name="Lipzen A."/>
            <person name="Mereny Z."/>
            <person name="Hegedus B."/>
            <person name="Baldrian P."/>
            <person name="Stursova M."/>
            <person name="Weitz H."/>
            <person name="Taylor A."/>
            <person name="Grigoriev I.V."/>
            <person name="Nagy L.G."/>
            <person name="Martin F."/>
            <person name="Kauserud H."/>
        </authorList>
    </citation>
    <scope>NUCLEOTIDE SEQUENCE</scope>
    <source>
        <strain evidence="2">9144</strain>
    </source>
</reference>
<proteinExistence type="predicted"/>
<feature type="compositionally biased region" description="Low complexity" evidence="1">
    <location>
        <begin position="23"/>
        <end position="32"/>
    </location>
</feature>
<organism evidence="2 3">
    <name type="scientific">Mycena pura</name>
    <dbReference type="NCBI Taxonomy" id="153505"/>
    <lineage>
        <taxon>Eukaryota</taxon>
        <taxon>Fungi</taxon>
        <taxon>Dikarya</taxon>
        <taxon>Basidiomycota</taxon>
        <taxon>Agaricomycotina</taxon>
        <taxon>Agaricomycetes</taxon>
        <taxon>Agaricomycetidae</taxon>
        <taxon>Agaricales</taxon>
        <taxon>Marasmiineae</taxon>
        <taxon>Mycenaceae</taxon>
        <taxon>Mycena</taxon>
    </lineage>
</organism>
<feature type="compositionally biased region" description="Acidic residues" evidence="1">
    <location>
        <begin position="112"/>
        <end position="121"/>
    </location>
</feature>
<feature type="compositionally biased region" description="Basic and acidic residues" evidence="1">
    <location>
        <begin position="298"/>
        <end position="307"/>
    </location>
</feature>
<feature type="region of interest" description="Disordered" evidence="1">
    <location>
        <begin position="288"/>
        <end position="314"/>
    </location>
</feature>
<feature type="region of interest" description="Disordered" evidence="1">
    <location>
        <begin position="231"/>
        <end position="276"/>
    </location>
</feature>
<feature type="region of interest" description="Disordered" evidence="1">
    <location>
        <begin position="1"/>
        <end position="45"/>
    </location>
</feature>
<feature type="compositionally biased region" description="Acidic residues" evidence="1">
    <location>
        <begin position="262"/>
        <end position="273"/>
    </location>
</feature>
<protein>
    <submittedName>
        <fullName evidence="2">Uncharacterized protein</fullName>
    </submittedName>
</protein>
<feature type="compositionally biased region" description="Pro residues" evidence="1">
    <location>
        <begin position="231"/>
        <end position="242"/>
    </location>
</feature>
<feature type="compositionally biased region" description="Basic residues" evidence="1">
    <location>
        <begin position="247"/>
        <end position="256"/>
    </location>
</feature>
<feature type="compositionally biased region" description="Low complexity" evidence="1">
    <location>
        <begin position="185"/>
        <end position="200"/>
    </location>
</feature>
<dbReference type="EMBL" id="JARJCW010000007">
    <property type="protein sequence ID" value="KAJ7222555.1"/>
    <property type="molecule type" value="Genomic_DNA"/>
</dbReference>
<dbReference type="AlphaFoldDB" id="A0AAD6YL93"/>
<dbReference type="Proteomes" id="UP001219525">
    <property type="component" value="Unassembled WGS sequence"/>
</dbReference>
<keyword evidence="3" id="KW-1185">Reference proteome</keyword>
<sequence length="339" mass="36718">MPHPILKRAHSAQQAPPTPPRSAPAHSSHPSVHFPPSPSLTRTFSAHSPAYYDRSPIEVAPNTCALPARGCPGRTYYDGSPRGQSAPEQRRHRLSKALHPRALAAYEAQMYEDEGDEDDSAELERTPTRTSPYIPLPVPPPIPQSYPYSHAPSPYSLPASTPHYPIYQPQSAAYQSIPPPPPLVPDLSSSSDESDGFTSPQLGPAVGYLVVPGKYPYPYSAYPAASYPAPHSYPAPQMPPSAVPSERKRRSRKSSPRRPVAEDGDAGYEEEDLPGSFSHAGAFVARVVPSPECTPPKPSKDGRSRKEPRQKKDRCVAALCRSLAGTGFRDENEGCLGGF</sequence>
<evidence type="ECO:0000313" key="2">
    <source>
        <dbReference type="EMBL" id="KAJ7222555.1"/>
    </source>
</evidence>
<evidence type="ECO:0000313" key="3">
    <source>
        <dbReference type="Proteomes" id="UP001219525"/>
    </source>
</evidence>
<feature type="compositionally biased region" description="Pro residues" evidence="1">
    <location>
        <begin position="134"/>
        <end position="144"/>
    </location>
</feature>
<feature type="compositionally biased region" description="Basic residues" evidence="1">
    <location>
        <begin position="1"/>
        <end position="10"/>
    </location>
</feature>
<feature type="region of interest" description="Disordered" evidence="1">
    <location>
        <begin position="75"/>
        <end position="97"/>
    </location>
</feature>
<feature type="region of interest" description="Disordered" evidence="1">
    <location>
        <begin position="112"/>
        <end position="149"/>
    </location>
</feature>
<gene>
    <name evidence="2" type="ORF">GGX14DRAFT_664187</name>
</gene>
<accession>A0AAD6YL93</accession>
<dbReference type="PRINTS" id="PR01217">
    <property type="entry name" value="PRICHEXTENSN"/>
</dbReference>
<feature type="region of interest" description="Disordered" evidence="1">
    <location>
        <begin position="171"/>
        <end position="203"/>
    </location>
</feature>
<evidence type="ECO:0000256" key="1">
    <source>
        <dbReference type="SAM" id="MobiDB-lite"/>
    </source>
</evidence>
<comment type="caution">
    <text evidence="2">The sequence shown here is derived from an EMBL/GenBank/DDBJ whole genome shotgun (WGS) entry which is preliminary data.</text>
</comment>